<keyword evidence="2" id="KW-1185">Reference proteome</keyword>
<proteinExistence type="predicted"/>
<accession>A0ABV6YTX8</accession>
<organism evidence="1 2">
    <name type="scientific">candidate division CSSED10-310 bacterium</name>
    <dbReference type="NCBI Taxonomy" id="2855610"/>
    <lineage>
        <taxon>Bacteria</taxon>
        <taxon>Bacteria division CSSED10-310</taxon>
    </lineage>
</organism>
<evidence type="ECO:0000313" key="1">
    <source>
        <dbReference type="EMBL" id="MFC1849638.1"/>
    </source>
</evidence>
<gene>
    <name evidence="1" type="ORF">ACFL27_05455</name>
</gene>
<reference evidence="1 2" key="1">
    <citation type="submission" date="2024-09" db="EMBL/GenBank/DDBJ databases">
        <title>Laminarin stimulates single cell rates of sulfate reduction while oxygen inhibits transcriptomic activity in coastal marine sediment.</title>
        <authorList>
            <person name="Lindsay M."/>
            <person name="Orcutt B."/>
            <person name="Emerson D."/>
            <person name="Stepanauskas R."/>
            <person name="D'Angelo T."/>
        </authorList>
    </citation>
    <scope>NUCLEOTIDE SEQUENCE [LARGE SCALE GENOMIC DNA]</scope>
    <source>
        <strain evidence="1">SAG AM-311-K15</strain>
    </source>
</reference>
<sequence length="69" mass="8027">MTNKICGKQLYHDHEALSVLYPAAFLDQVNSSKKLNKHHIYYRKGGIKSQTSELCSIQETEMMNLWQKV</sequence>
<evidence type="ECO:0000313" key="2">
    <source>
        <dbReference type="Proteomes" id="UP001594351"/>
    </source>
</evidence>
<comment type="caution">
    <text evidence="1">The sequence shown here is derived from an EMBL/GenBank/DDBJ whole genome shotgun (WGS) entry which is preliminary data.</text>
</comment>
<protein>
    <submittedName>
        <fullName evidence="1">Uncharacterized protein</fullName>
    </submittedName>
</protein>
<dbReference type="Proteomes" id="UP001594351">
    <property type="component" value="Unassembled WGS sequence"/>
</dbReference>
<dbReference type="EMBL" id="JBHPBY010000050">
    <property type="protein sequence ID" value="MFC1849638.1"/>
    <property type="molecule type" value="Genomic_DNA"/>
</dbReference>
<name>A0ABV6YTX8_UNCC1</name>